<sequence>MRTTERRSTAGSTGTTRRRIGATAVTAGAALLLAGCGGGSYDDSRDLYEELRVNFNCDTVDSDDFNSFMEGELTDGFPAFDVVDGDCQLEDDDSVTVSTVVPHDVKGKDFMEAFAEENDEEGYGLLAKNWVILVDEDDPAVQEWLETVKDELGGELITLSGQGGSDY</sequence>
<evidence type="ECO:0000313" key="2">
    <source>
        <dbReference type="Proteomes" id="UP001595937"/>
    </source>
</evidence>
<comment type="caution">
    <text evidence="1">The sequence shown here is derived from an EMBL/GenBank/DDBJ whole genome shotgun (WGS) entry which is preliminary data.</text>
</comment>
<keyword evidence="2" id="KW-1185">Reference proteome</keyword>
<accession>A0ABW0FHT1</accession>
<protein>
    <submittedName>
        <fullName evidence="1">Uncharacterized protein</fullName>
    </submittedName>
</protein>
<dbReference type="GeneID" id="303296104"/>
<name>A0ABW0FHT1_9MICO</name>
<organism evidence="1 2">
    <name type="scientific">Brachybacterium tyrofermentans</name>
    <dbReference type="NCBI Taxonomy" id="47848"/>
    <lineage>
        <taxon>Bacteria</taxon>
        <taxon>Bacillati</taxon>
        <taxon>Actinomycetota</taxon>
        <taxon>Actinomycetes</taxon>
        <taxon>Micrococcales</taxon>
        <taxon>Dermabacteraceae</taxon>
        <taxon>Brachybacterium</taxon>
    </lineage>
</organism>
<dbReference type="EMBL" id="JBHSLN010000025">
    <property type="protein sequence ID" value="MFC5298353.1"/>
    <property type="molecule type" value="Genomic_DNA"/>
</dbReference>
<gene>
    <name evidence="1" type="ORF">ACFPK8_12595</name>
</gene>
<reference evidence="2" key="1">
    <citation type="journal article" date="2019" name="Int. J. Syst. Evol. Microbiol.">
        <title>The Global Catalogue of Microorganisms (GCM) 10K type strain sequencing project: providing services to taxonomists for standard genome sequencing and annotation.</title>
        <authorList>
            <consortium name="The Broad Institute Genomics Platform"/>
            <consortium name="The Broad Institute Genome Sequencing Center for Infectious Disease"/>
            <person name="Wu L."/>
            <person name="Ma J."/>
        </authorList>
    </citation>
    <scope>NUCLEOTIDE SEQUENCE [LARGE SCALE GENOMIC DNA]</scope>
    <source>
        <strain evidence="2">CGMCC 1.16455</strain>
    </source>
</reference>
<dbReference type="RefSeq" id="WP_343922357.1">
    <property type="nucleotide sequence ID" value="NZ_BAAAIR010000016.1"/>
</dbReference>
<dbReference type="Proteomes" id="UP001595937">
    <property type="component" value="Unassembled WGS sequence"/>
</dbReference>
<proteinExistence type="predicted"/>
<evidence type="ECO:0000313" key="1">
    <source>
        <dbReference type="EMBL" id="MFC5298353.1"/>
    </source>
</evidence>